<name>A0A6H0KNV4_9BACE</name>
<feature type="domain" description="PKD" evidence="2">
    <location>
        <begin position="137"/>
        <end position="178"/>
    </location>
</feature>
<dbReference type="EMBL" id="CP050831">
    <property type="protein sequence ID" value="QIU94853.1"/>
    <property type="molecule type" value="Genomic_DNA"/>
</dbReference>
<dbReference type="RefSeq" id="WP_167963138.1">
    <property type="nucleotide sequence ID" value="NZ_CP050831.1"/>
</dbReference>
<dbReference type="SUPFAM" id="SSF49299">
    <property type="entry name" value="PKD domain"/>
    <property type="match status" value="2"/>
</dbReference>
<evidence type="ECO:0000256" key="1">
    <source>
        <dbReference type="SAM" id="Phobius"/>
    </source>
</evidence>
<gene>
    <name evidence="3" type="ORF">BacF7301_12175</name>
</gene>
<dbReference type="InterPro" id="IPR013783">
    <property type="entry name" value="Ig-like_fold"/>
</dbReference>
<dbReference type="PROSITE" id="PS50093">
    <property type="entry name" value="PKD"/>
    <property type="match status" value="2"/>
</dbReference>
<keyword evidence="1" id="KW-1133">Transmembrane helix</keyword>
<dbReference type="Pfam" id="PF18911">
    <property type="entry name" value="PKD_4"/>
    <property type="match status" value="1"/>
</dbReference>
<protein>
    <submittedName>
        <fullName evidence="3">PKD domain-containing protein</fullName>
    </submittedName>
</protein>
<dbReference type="InterPro" id="IPR022409">
    <property type="entry name" value="PKD/Chitinase_dom"/>
</dbReference>
<dbReference type="SMART" id="SM00089">
    <property type="entry name" value="PKD"/>
    <property type="match status" value="1"/>
</dbReference>
<dbReference type="InterPro" id="IPR035986">
    <property type="entry name" value="PKD_dom_sf"/>
</dbReference>
<feature type="domain" description="PKD" evidence="2">
    <location>
        <begin position="53"/>
        <end position="97"/>
    </location>
</feature>
<dbReference type="InterPro" id="IPR000601">
    <property type="entry name" value="PKD_dom"/>
</dbReference>
<sequence length="295" mass="33226">MKVFTVKLTIVGISVVMCMAIAAVIRFNWEEKTVRASITPVDIHLGESITLKDSTAGATAWLWELGNGDTLSVRSATYTFPEAGKYQVRLLVNNSISAKFVVNVHAFHTDGREEKPVKIIAPDIAIQGEFIIFKGEGESKEWRWEFGESGIIDSRDKNAIYAYMQPGTYEVQLSTEDTRYPVRHTLEVLPRYENNDTVDVLGAIGEDIRIKLQAVADGEPFTENYHYVLDNYLCSNPDAMVIVNGKLRNDFYSYCQGLKIIGLKTTVIEHVSVTIDPQEEQCINKLNITQYESEE</sequence>
<dbReference type="Gene3D" id="2.60.40.10">
    <property type="entry name" value="Immunoglobulins"/>
    <property type="match status" value="2"/>
</dbReference>
<reference evidence="3 4" key="1">
    <citation type="submission" date="2020-03" db="EMBL/GenBank/DDBJ databases">
        <title>Genomic analysis of Bacteroides faecium CBA7301.</title>
        <authorList>
            <person name="Kim J."/>
            <person name="Roh S.W."/>
        </authorList>
    </citation>
    <scope>NUCLEOTIDE SEQUENCE [LARGE SCALE GENOMIC DNA]</scope>
    <source>
        <strain evidence="3 4">CBA7301</strain>
    </source>
</reference>
<keyword evidence="4" id="KW-1185">Reference proteome</keyword>
<dbReference type="Pfam" id="PF00801">
    <property type="entry name" value="PKD"/>
    <property type="match status" value="1"/>
</dbReference>
<proteinExistence type="predicted"/>
<feature type="transmembrane region" description="Helical" evidence="1">
    <location>
        <begin position="6"/>
        <end position="25"/>
    </location>
</feature>
<dbReference type="KEGG" id="bfc:BacF7301_12175"/>
<accession>A0A6H0KNV4</accession>
<evidence type="ECO:0000313" key="3">
    <source>
        <dbReference type="EMBL" id="QIU94853.1"/>
    </source>
</evidence>
<keyword evidence="1" id="KW-0812">Transmembrane</keyword>
<keyword evidence="1" id="KW-0472">Membrane</keyword>
<evidence type="ECO:0000313" key="4">
    <source>
        <dbReference type="Proteomes" id="UP000501780"/>
    </source>
</evidence>
<dbReference type="Proteomes" id="UP000501780">
    <property type="component" value="Chromosome"/>
</dbReference>
<dbReference type="AlphaFoldDB" id="A0A6H0KNV4"/>
<dbReference type="CDD" id="cd00146">
    <property type="entry name" value="PKD"/>
    <property type="match status" value="2"/>
</dbReference>
<evidence type="ECO:0000259" key="2">
    <source>
        <dbReference type="PROSITE" id="PS50093"/>
    </source>
</evidence>
<organism evidence="3 4">
    <name type="scientific">Bacteroides faecium</name>
    <dbReference type="NCBI Taxonomy" id="2715212"/>
    <lineage>
        <taxon>Bacteria</taxon>
        <taxon>Pseudomonadati</taxon>
        <taxon>Bacteroidota</taxon>
        <taxon>Bacteroidia</taxon>
        <taxon>Bacteroidales</taxon>
        <taxon>Bacteroidaceae</taxon>
        <taxon>Bacteroides</taxon>
    </lineage>
</organism>